<keyword evidence="4" id="KW-1185">Reference proteome</keyword>
<dbReference type="Pfam" id="PF00144">
    <property type="entry name" value="Beta-lactamase"/>
    <property type="match status" value="1"/>
</dbReference>
<evidence type="ECO:0000313" key="3">
    <source>
        <dbReference type="EMBL" id="KAF0730807.1"/>
    </source>
</evidence>
<feature type="domain" description="Beta-lactamase-related" evidence="2">
    <location>
        <begin position="61"/>
        <end position="411"/>
    </location>
</feature>
<evidence type="ECO:0000259" key="2">
    <source>
        <dbReference type="Pfam" id="PF00144"/>
    </source>
</evidence>
<dbReference type="SUPFAM" id="SSF56601">
    <property type="entry name" value="beta-lactamase/transpeptidase-like"/>
    <property type="match status" value="1"/>
</dbReference>
<feature type="signal peptide" evidence="1">
    <location>
        <begin position="1"/>
        <end position="23"/>
    </location>
</feature>
<feature type="chain" id="PRO_5026283560" description="Beta-lactamase-related domain-containing protein" evidence="1">
    <location>
        <begin position="24"/>
        <end position="554"/>
    </location>
</feature>
<dbReference type="AlphaFoldDB" id="A0A6G0WTH4"/>
<keyword evidence="1" id="KW-0732">Signal</keyword>
<dbReference type="InterPro" id="IPR001466">
    <property type="entry name" value="Beta-lactam-related"/>
</dbReference>
<evidence type="ECO:0000313" key="4">
    <source>
        <dbReference type="Proteomes" id="UP000481153"/>
    </source>
</evidence>
<gene>
    <name evidence="3" type="ORF">Ae201684_011809</name>
</gene>
<reference evidence="3 4" key="1">
    <citation type="submission" date="2019-07" db="EMBL/GenBank/DDBJ databases">
        <title>Genomics analysis of Aphanomyces spp. identifies a new class of oomycete effector associated with host adaptation.</title>
        <authorList>
            <person name="Gaulin E."/>
        </authorList>
    </citation>
    <scope>NUCLEOTIDE SEQUENCE [LARGE SCALE GENOMIC DNA]</scope>
    <source>
        <strain evidence="3 4">ATCC 201684</strain>
    </source>
</reference>
<dbReference type="PANTHER" id="PTHR46825:SF9">
    <property type="entry name" value="BETA-LACTAMASE-RELATED DOMAIN-CONTAINING PROTEIN"/>
    <property type="match status" value="1"/>
</dbReference>
<proteinExistence type="predicted"/>
<dbReference type="Proteomes" id="UP000481153">
    <property type="component" value="Unassembled WGS sequence"/>
</dbReference>
<dbReference type="PANTHER" id="PTHR46825">
    <property type="entry name" value="D-ALANYL-D-ALANINE-CARBOXYPEPTIDASE/ENDOPEPTIDASE AMPH"/>
    <property type="match status" value="1"/>
</dbReference>
<dbReference type="InterPro" id="IPR050491">
    <property type="entry name" value="AmpC-like"/>
</dbReference>
<name>A0A6G0WTH4_9STRA</name>
<dbReference type="Gene3D" id="3.40.710.10">
    <property type="entry name" value="DD-peptidase/beta-lactamase superfamily"/>
    <property type="match status" value="1"/>
</dbReference>
<accession>A0A6G0WTH4</accession>
<organism evidence="3 4">
    <name type="scientific">Aphanomyces euteiches</name>
    <dbReference type="NCBI Taxonomy" id="100861"/>
    <lineage>
        <taxon>Eukaryota</taxon>
        <taxon>Sar</taxon>
        <taxon>Stramenopiles</taxon>
        <taxon>Oomycota</taxon>
        <taxon>Saprolegniomycetes</taxon>
        <taxon>Saprolegniales</taxon>
        <taxon>Verrucalvaceae</taxon>
        <taxon>Aphanomyces</taxon>
    </lineage>
</organism>
<dbReference type="EMBL" id="VJMJ01000150">
    <property type="protein sequence ID" value="KAF0730807.1"/>
    <property type="molecule type" value="Genomic_DNA"/>
</dbReference>
<evidence type="ECO:0000256" key="1">
    <source>
        <dbReference type="SAM" id="SignalP"/>
    </source>
</evidence>
<sequence length="554" mass="60903">MARRSWTAFVVALLSLVAMPSTGRLFINLAHRQVHPSNRGAVDSPGTPRLSLDHKKAKAVAFIEEQMQRYLIPGIALSVVFKNETILARGFGTKAHGQADVAVTADTMFQIGSFTKTFIALAIAKFVDDGKMQWSDPVKQHLAWFSLQDKYAEKYTTLGDLLAMNSVFGAYEGDVAWSVELFPTEYDFVRNLSIFNTTRPLRPGYAYANLNFEILGQVIQAQAKKPWADYLRDTFWHPLGMDSTVGRAADVSNVSQMSSGHLICQDNVAGPFNLLNDSIVALRPHNNYLAAGSMLSTANDLSKFSRFLLNKGDGLFASSRPISEMITGHNIQSMFAPLAPLVGYFSYKPDGEVMGAGYGFDVVGHVLYDYDYVDKGGDTIAFKTRNGWVFSQALGVVLLSNAEAVGGSGDARIILDVMRSYIMGIFLDIPETELQASFDKATHFAKSFLPPKACEAALFDAQSVKTRGLAIPDKVKQDLVGTFQGVEPFYGRVRVFQDKDHLWLQYGAYSGRLFATSDAAVLVWDVPLGGKMTSNVTVLAPDLIVVQDIQFKRA</sequence>
<dbReference type="VEuPathDB" id="FungiDB:AeMF1_016226"/>
<protein>
    <recommendedName>
        <fullName evidence="2">Beta-lactamase-related domain-containing protein</fullName>
    </recommendedName>
</protein>
<comment type="caution">
    <text evidence="3">The sequence shown here is derived from an EMBL/GenBank/DDBJ whole genome shotgun (WGS) entry which is preliminary data.</text>
</comment>
<dbReference type="InterPro" id="IPR012338">
    <property type="entry name" value="Beta-lactam/transpept-like"/>
</dbReference>